<evidence type="ECO:0000313" key="2">
    <source>
        <dbReference type="EMBL" id="KAF2135042.1"/>
    </source>
</evidence>
<dbReference type="GeneID" id="54409809"/>
<dbReference type="Pfam" id="PF09996">
    <property type="entry name" value="DUF2237"/>
    <property type="match status" value="1"/>
</dbReference>
<gene>
    <name evidence="2" type="ORF">P153DRAFT_372269</name>
</gene>
<feature type="compositionally biased region" description="Basic and acidic residues" evidence="1">
    <location>
        <begin position="142"/>
        <end position="156"/>
    </location>
</feature>
<accession>A0A6A6ASP4</accession>
<feature type="compositionally biased region" description="Gly residues" evidence="1">
    <location>
        <begin position="130"/>
        <end position="140"/>
    </location>
</feature>
<dbReference type="PANTHER" id="PTHR37466:SF1">
    <property type="entry name" value="SLR1628 PROTEIN"/>
    <property type="match status" value="1"/>
</dbReference>
<dbReference type="AlphaFoldDB" id="A0A6A6ASP4"/>
<reference evidence="2" key="1">
    <citation type="journal article" date="2020" name="Stud. Mycol.">
        <title>101 Dothideomycetes genomes: a test case for predicting lifestyles and emergence of pathogens.</title>
        <authorList>
            <person name="Haridas S."/>
            <person name="Albert R."/>
            <person name="Binder M."/>
            <person name="Bloem J."/>
            <person name="Labutti K."/>
            <person name="Salamov A."/>
            <person name="Andreopoulos B."/>
            <person name="Baker S."/>
            <person name="Barry K."/>
            <person name="Bills G."/>
            <person name="Bluhm B."/>
            <person name="Cannon C."/>
            <person name="Castanera R."/>
            <person name="Culley D."/>
            <person name="Daum C."/>
            <person name="Ezra D."/>
            <person name="Gonzalez J."/>
            <person name="Henrissat B."/>
            <person name="Kuo A."/>
            <person name="Liang C."/>
            <person name="Lipzen A."/>
            <person name="Lutzoni F."/>
            <person name="Magnuson J."/>
            <person name="Mondo S."/>
            <person name="Nolan M."/>
            <person name="Ohm R."/>
            <person name="Pangilinan J."/>
            <person name="Park H.-J."/>
            <person name="Ramirez L."/>
            <person name="Alfaro M."/>
            <person name="Sun H."/>
            <person name="Tritt A."/>
            <person name="Yoshinaga Y."/>
            <person name="Zwiers L.-H."/>
            <person name="Turgeon B."/>
            <person name="Goodwin S."/>
            <person name="Spatafora J."/>
            <person name="Crous P."/>
            <person name="Grigoriev I."/>
        </authorList>
    </citation>
    <scope>NUCLEOTIDE SEQUENCE</scope>
    <source>
        <strain evidence="2">CBS 119687</strain>
    </source>
</reference>
<evidence type="ECO:0000313" key="3">
    <source>
        <dbReference type="Proteomes" id="UP000799771"/>
    </source>
</evidence>
<proteinExistence type="predicted"/>
<dbReference type="OrthoDB" id="1517790at2759"/>
<dbReference type="InterPro" id="IPR018714">
    <property type="entry name" value="DUF2237"/>
</dbReference>
<dbReference type="PANTHER" id="PTHR37466">
    <property type="entry name" value="SLR1628 PROTEIN"/>
    <property type="match status" value="1"/>
</dbReference>
<sequence length="156" mass="16721">MSAKNEQGRIDVTQKNVFEKPLLQHTSPRSQPSYIQDTTLKAGLCTEASPIAATLTSGFLDFAASRGVDLRGQGVEQGQRWCIGANRWKQALDSGIKDVPRVKLESTHVGALRVVGLDVLRGWAAEQDVGGGTAVPGRGKGWVRESGEIGGREPRA</sequence>
<dbReference type="Gene3D" id="3.30.56.110">
    <property type="entry name" value="Protein of unknown function DUF2237"/>
    <property type="match status" value="1"/>
</dbReference>
<name>A0A6A6ASP4_9PLEO</name>
<organism evidence="2 3">
    <name type="scientific">Dothidotthia symphoricarpi CBS 119687</name>
    <dbReference type="NCBI Taxonomy" id="1392245"/>
    <lineage>
        <taxon>Eukaryota</taxon>
        <taxon>Fungi</taxon>
        <taxon>Dikarya</taxon>
        <taxon>Ascomycota</taxon>
        <taxon>Pezizomycotina</taxon>
        <taxon>Dothideomycetes</taxon>
        <taxon>Pleosporomycetidae</taxon>
        <taxon>Pleosporales</taxon>
        <taxon>Dothidotthiaceae</taxon>
        <taxon>Dothidotthia</taxon>
    </lineage>
</organism>
<dbReference type="EMBL" id="ML977497">
    <property type="protein sequence ID" value="KAF2135042.1"/>
    <property type="molecule type" value="Genomic_DNA"/>
</dbReference>
<protein>
    <submittedName>
        <fullName evidence="2">Uncharacterized protein</fullName>
    </submittedName>
</protein>
<dbReference type="RefSeq" id="XP_033529429.1">
    <property type="nucleotide sequence ID" value="XM_033669377.1"/>
</dbReference>
<feature type="region of interest" description="Disordered" evidence="1">
    <location>
        <begin position="130"/>
        <end position="156"/>
    </location>
</feature>
<evidence type="ECO:0000256" key="1">
    <source>
        <dbReference type="SAM" id="MobiDB-lite"/>
    </source>
</evidence>
<dbReference type="Proteomes" id="UP000799771">
    <property type="component" value="Unassembled WGS sequence"/>
</dbReference>
<keyword evidence="3" id="KW-1185">Reference proteome</keyword>